<sequence length="144" mass="16408">MWGRLCLFLIRTSLSKTLADLLGMIVRYSQTEWQSPQSFSGWHGWRPYPYPSLFPTEEPLRCCMVLMFTVTVTNFLASLVVSLGLLLEPPLQWRTAGVDGSGSWALCEDAFLPKHSLVRLGAISSFVEPMAALPRWITTFWLYF</sequence>
<reference evidence="3 4" key="1">
    <citation type="submission" date="2019-12" db="EMBL/GenBank/DDBJ databases">
        <authorList>
            <person name="Alioto T."/>
            <person name="Alioto T."/>
            <person name="Gomez Garrido J."/>
        </authorList>
    </citation>
    <scope>NUCLEOTIDE SEQUENCE [LARGE SCALE GENOMIC DNA]</scope>
</reference>
<evidence type="ECO:0000256" key="2">
    <source>
        <dbReference type="SAM" id="SignalP"/>
    </source>
</evidence>
<dbReference type="EMBL" id="CACTIH010003800">
    <property type="protein sequence ID" value="CAA2985284.1"/>
    <property type="molecule type" value="Genomic_DNA"/>
</dbReference>
<dbReference type="Proteomes" id="UP000594638">
    <property type="component" value="Unassembled WGS sequence"/>
</dbReference>
<keyword evidence="4" id="KW-1185">Reference proteome</keyword>
<evidence type="ECO:0000256" key="1">
    <source>
        <dbReference type="SAM" id="Phobius"/>
    </source>
</evidence>
<feature type="signal peptide" evidence="2">
    <location>
        <begin position="1"/>
        <end position="19"/>
    </location>
</feature>
<organism evidence="3 4">
    <name type="scientific">Olea europaea subsp. europaea</name>
    <dbReference type="NCBI Taxonomy" id="158383"/>
    <lineage>
        <taxon>Eukaryota</taxon>
        <taxon>Viridiplantae</taxon>
        <taxon>Streptophyta</taxon>
        <taxon>Embryophyta</taxon>
        <taxon>Tracheophyta</taxon>
        <taxon>Spermatophyta</taxon>
        <taxon>Magnoliopsida</taxon>
        <taxon>eudicotyledons</taxon>
        <taxon>Gunneridae</taxon>
        <taxon>Pentapetalae</taxon>
        <taxon>asterids</taxon>
        <taxon>lamiids</taxon>
        <taxon>Lamiales</taxon>
        <taxon>Oleaceae</taxon>
        <taxon>Oleeae</taxon>
        <taxon>Olea</taxon>
    </lineage>
</organism>
<proteinExistence type="predicted"/>
<comment type="caution">
    <text evidence="3">The sequence shown here is derived from an EMBL/GenBank/DDBJ whole genome shotgun (WGS) entry which is preliminary data.</text>
</comment>
<name>A0A8S0S172_OLEEU</name>
<feature type="chain" id="PRO_5035778247" evidence="2">
    <location>
        <begin position="20"/>
        <end position="144"/>
    </location>
</feature>
<accession>A0A8S0S172</accession>
<keyword evidence="1" id="KW-1133">Transmembrane helix</keyword>
<evidence type="ECO:0000313" key="3">
    <source>
        <dbReference type="EMBL" id="CAA2985284.1"/>
    </source>
</evidence>
<protein>
    <submittedName>
        <fullName evidence="3">Uncharacterized protein</fullName>
    </submittedName>
</protein>
<keyword evidence="1" id="KW-0812">Transmembrane</keyword>
<gene>
    <name evidence="3" type="ORF">OLEA9_A019313</name>
</gene>
<keyword evidence="2" id="KW-0732">Signal</keyword>
<dbReference type="Gramene" id="OE9A019313T1">
    <property type="protein sequence ID" value="OE9A019313C1"/>
    <property type="gene ID" value="OE9A019313"/>
</dbReference>
<dbReference type="AlphaFoldDB" id="A0A8S0S172"/>
<feature type="transmembrane region" description="Helical" evidence="1">
    <location>
        <begin position="64"/>
        <end position="87"/>
    </location>
</feature>
<evidence type="ECO:0000313" key="4">
    <source>
        <dbReference type="Proteomes" id="UP000594638"/>
    </source>
</evidence>
<keyword evidence="1" id="KW-0472">Membrane</keyword>